<name>A0A5B0N4B4_PUCGR</name>
<protein>
    <submittedName>
        <fullName evidence="3">Uncharacterized protein</fullName>
    </submittedName>
</protein>
<proteinExistence type="predicted"/>
<evidence type="ECO:0000313" key="6">
    <source>
        <dbReference type="Proteomes" id="UP000325313"/>
    </source>
</evidence>
<comment type="caution">
    <text evidence="3">The sequence shown here is derived from an EMBL/GenBank/DDBJ whole genome shotgun (WGS) entry which is preliminary data.</text>
</comment>
<dbReference type="EMBL" id="VDEP01000438">
    <property type="protein sequence ID" value="KAA1083294.1"/>
    <property type="molecule type" value="Genomic_DNA"/>
</dbReference>
<dbReference type="Proteomes" id="UP000325313">
    <property type="component" value="Unassembled WGS sequence"/>
</dbReference>
<keyword evidence="5" id="KW-1185">Reference proteome</keyword>
<organism evidence="3 6">
    <name type="scientific">Puccinia graminis f. sp. tritici</name>
    <dbReference type="NCBI Taxonomy" id="56615"/>
    <lineage>
        <taxon>Eukaryota</taxon>
        <taxon>Fungi</taxon>
        <taxon>Dikarya</taxon>
        <taxon>Basidiomycota</taxon>
        <taxon>Pucciniomycotina</taxon>
        <taxon>Pucciniomycetes</taxon>
        <taxon>Pucciniales</taxon>
        <taxon>Pucciniaceae</taxon>
        <taxon>Puccinia</taxon>
    </lineage>
</organism>
<reference evidence="5 6" key="1">
    <citation type="submission" date="2019-05" db="EMBL/GenBank/DDBJ databases">
        <title>Emergence of the Ug99 lineage of the wheat stem rust pathogen through somatic hybridization.</title>
        <authorList>
            <person name="Li F."/>
            <person name="Upadhyaya N.M."/>
            <person name="Sperschneider J."/>
            <person name="Matny O."/>
            <person name="Nguyen-Phuc H."/>
            <person name="Mago R."/>
            <person name="Raley C."/>
            <person name="Miller M.E."/>
            <person name="Silverstein K.A.T."/>
            <person name="Henningsen E."/>
            <person name="Hirsch C.D."/>
            <person name="Visser B."/>
            <person name="Pretorius Z.A."/>
            <person name="Steffenson B.J."/>
            <person name="Schwessinger B."/>
            <person name="Dodds P.N."/>
            <person name="Figueroa M."/>
        </authorList>
    </citation>
    <scope>NUCLEOTIDE SEQUENCE [LARGE SCALE GENOMIC DNA]</scope>
    <source>
        <strain evidence="4">21-0</strain>
        <strain evidence="3 6">Ug99</strain>
    </source>
</reference>
<accession>A0A5B0N4B4</accession>
<keyword evidence="2" id="KW-0732">Signal</keyword>
<feature type="signal peptide" evidence="2">
    <location>
        <begin position="1"/>
        <end position="20"/>
    </location>
</feature>
<feature type="compositionally biased region" description="Basic and acidic residues" evidence="1">
    <location>
        <begin position="29"/>
        <end position="38"/>
    </location>
</feature>
<dbReference type="Proteomes" id="UP000324748">
    <property type="component" value="Unassembled WGS sequence"/>
</dbReference>
<evidence type="ECO:0000313" key="4">
    <source>
        <dbReference type="EMBL" id="KAA1094218.1"/>
    </source>
</evidence>
<feature type="region of interest" description="Disordered" evidence="1">
    <location>
        <begin position="22"/>
        <end position="42"/>
    </location>
</feature>
<sequence length="54" mass="6162">MLVRLSLVAFILLHLQATLGAPRGSMNRRSNDGYTWDHDDPDGPYDCKKFDNCH</sequence>
<dbReference type="AlphaFoldDB" id="A0A5B0N4B4"/>
<evidence type="ECO:0000313" key="5">
    <source>
        <dbReference type="Proteomes" id="UP000324748"/>
    </source>
</evidence>
<evidence type="ECO:0000256" key="2">
    <source>
        <dbReference type="SAM" id="SignalP"/>
    </source>
</evidence>
<gene>
    <name evidence="4" type="ORF">PGT21_013788</name>
    <name evidence="3" type="ORF">PGTUg99_025162</name>
</gene>
<feature type="chain" id="PRO_5036137377" evidence="2">
    <location>
        <begin position="21"/>
        <end position="54"/>
    </location>
</feature>
<evidence type="ECO:0000313" key="3">
    <source>
        <dbReference type="EMBL" id="KAA1083294.1"/>
    </source>
</evidence>
<dbReference type="EMBL" id="VSWC01000079">
    <property type="protein sequence ID" value="KAA1094218.1"/>
    <property type="molecule type" value="Genomic_DNA"/>
</dbReference>
<evidence type="ECO:0000256" key="1">
    <source>
        <dbReference type="SAM" id="MobiDB-lite"/>
    </source>
</evidence>